<feature type="domain" description="Mechanosensitive ion channel transmembrane helices 2/3" evidence="11">
    <location>
        <begin position="405"/>
        <end position="446"/>
    </location>
</feature>
<dbReference type="Proteomes" id="UP000320653">
    <property type="component" value="Unassembled WGS sequence"/>
</dbReference>
<evidence type="ECO:0000313" key="12">
    <source>
        <dbReference type="EMBL" id="TWF47817.1"/>
    </source>
</evidence>
<evidence type="ECO:0000256" key="5">
    <source>
        <dbReference type="ARBA" id="ARBA00022989"/>
    </source>
</evidence>
<evidence type="ECO:0000256" key="4">
    <source>
        <dbReference type="ARBA" id="ARBA00022692"/>
    </source>
</evidence>
<feature type="domain" description="Mechanosensitive ion channel MscS" evidence="10">
    <location>
        <begin position="447"/>
        <end position="512"/>
    </location>
</feature>
<keyword evidence="5 8" id="KW-1133">Transmembrane helix</keyword>
<feature type="transmembrane region" description="Helical" evidence="8">
    <location>
        <begin position="194"/>
        <end position="211"/>
    </location>
</feature>
<feature type="compositionally biased region" description="Polar residues" evidence="7">
    <location>
        <begin position="620"/>
        <end position="630"/>
    </location>
</feature>
<feature type="transmembrane region" description="Helical" evidence="8">
    <location>
        <begin position="248"/>
        <end position="265"/>
    </location>
</feature>
<dbReference type="InterPro" id="IPR045276">
    <property type="entry name" value="YbiO_bact"/>
</dbReference>
<dbReference type="OrthoDB" id="9814206at2"/>
<keyword evidence="4 8" id="KW-0812">Transmembrane</keyword>
<evidence type="ECO:0000256" key="6">
    <source>
        <dbReference type="ARBA" id="ARBA00023136"/>
    </source>
</evidence>
<name>A0A561QBT5_9HYPH</name>
<dbReference type="AlphaFoldDB" id="A0A561QBT5"/>
<evidence type="ECO:0000256" key="8">
    <source>
        <dbReference type="SAM" id="Phobius"/>
    </source>
</evidence>
<dbReference type="InterPro" id="IPR049142">
    <property type="entry name" value="MS_channel_1st"/>
</dbReference>
<evidence type="ECO:0000256" key="3">
    <source>
        <dbReference type="ARBA" id="ARBA00022475"/>
    </source>
</evidence>
<dbReference type="GO" id="GO:0008381">
    <property type="term" value="F:mechanosensitive monoatomic ion channel activity"/>
    <property type="evidence" value="ECO:0007669"/>
    <property type="project" value="InterPro"/>
</dbReference>
<comment type="caution">
    <text evidence="12">The sequence shown here is derived from an EMBL/GenBank/DDBJ whole genome shotgun (WGS) entry which is preliminary data.</text>
</comment>
<evidence type="ECO:0000256" key="9">
    <source>
        <dbReference type="SAM" id="SignalP"/>
    </source>
</evidence>
<evidence type="ECO:0000256" key="1">
    <source>
        <dbReference type="ARBA" id="ARBA00004651"/>
    </source>
</evidence>
<dbReference type="PANTHER" id="PTHR30460:SF0">
    <property type="entry name" value="MODERATE CONDUCTANCE MECHANOSENSITIVE CHANNEL YBIO"/>
    <property type="match status" value="1"/>
</dbReference>
<keyword evidence="6 8" id="KW-0472">Membrane</keyword>
<evidence type="ECO:0000256" key="2">
    <source>
        <dbReference type="ARBA" id="ARBA00008017"/>
    </source>
</evidence>
<dbReference type="PANTHER" id="PTHR30460">
    <property type="entry name" value="MODERATE CONDUCTANCE MECHANOSENSITIVE CHANNEL YBIO"/>
    <property type="match status" value="1"/>
</dbReference>
<dbReference type="SUPFAM" id="SSF82861">
    <property type="entry name" value="Mechanosensitive channel protein MscS (YggB), transmembrane region"/>
    <property type="match status" value="1"/>
</dbReference>
<evidence type="ECO:0000256" key="7">
    <source>
        <dbReference type="SAM" id="MobiDB-lite"/>
    </source>
</evidence>
<organism evidence="12 13">
    <name type="scientific">Neorhizobium alkalisoli</name>
    <dbReference type="NCBI Taxonomy" id="528178"/>
    <lineage>
        <taxon>Bacteria</taxon>
        <taxon>Pseudomonadati</taxon>
        <taxon>Pseudomonadota</taxon>
        <taxon>Alphaproteobacteria</taxon>
        <taxon>Hyphomicrobiales</taxon>
        <taxon>Rhizobiaceae</taxon>
        <taxon>Rhizobium/Agrobacterium group</taxon>
        <taxon>Neorhizobium</taxon>
    </lineage>
</organism>
<feature type="transmembrane region" description="Helical" evidence="8">
    <location>
        <begin position="223"/>
        <end position="241"/>
    </location>
</feature>
<dbReference type="InterPro" id="IPR010920">
    <property type="entry name" value="LSM_dom_sf"/>
</dbReference>
<feature type="transmembrane region" description="Helical" evidence="8">
    <location>
        <begin position="427"/>
        <end position="449"/>
    </location>
</feature>
<dbReference type="GO" id="GO:0005886">
    <property type="term" value="C:plasma membrane"/>
    <property type="evidence" value="ECO:0007669"/>
    <property type="project" value="UniProtKB-SubCell"/>
</dbReference>
<dbReference type="Gene3D" id="3.30.70.100">
    <property type="match status" value="1"/>
</dbReference>
<dbReference type="Gene3D" id="1.10.287.1260">
    <property type="match status" value="1"/>
</dbReference>
<dbReference type="SUPFAM" id="SSF50182">
    <property type="entry name" value="Sm-like ribonucleoproteins"/>
    <property type="match status" value="1"/>
</dbReference>
<feature type="transmembrane region" description="Helical" evidence="8">
    <location>
        <begin position="103"/>
        <end position="124"/>
    </location>
</feature>
<protein>
    <submittedName>
        <fullName evidence="12">Small-conductance mechanosensitive channel</fullName>
    </submittedName>
</protein>
<dbReference type="Gene3D" id="2.30.30.60">
    <property type="match status" value="1"/>
</dbReference>
<feature type="transmembrane region" description="Helical" evidence="8">
    <location>
        <begin position="162"/>
        <end position="185"/>
    </location>
</feature>
<dbReference type="InterPro" id="IPR023408">
    <property type="entry name" value="MscS_beta-dom_sf"/>
</dbReference>
<dbReference type="SUPFAM" id="SSF82689">
    <property type="entry name" value="Mechanosensitive channel protein MscS (YggB), C-terminal domain"/>
    <property type="match status" value="1"/>
</dbReference>
<evidence type="ECO:0000313" key="13">
    <source>
        <dbReference type="Proteomes" id="UP000320653"/>
    </source>
</evidence>
<proteinExistence type="inferred from homology"/>
<gene>
    <name evidence="12" type="ORF">FHW37_110114</name>
</gene>
<feature type="transmembrane region" description="Helical" evidence="8">
    <location>
        <begin position="309"/>
        <end position="331"/>
    </location>
</feature>
<dbReference type="InterPro" id="IPR011014">
    <property type="entry name" value="MscS_channel_TM-2"/>
</dbReference>
<dbReference type="EMBL" id="VIWP01000010">
    <property type="protein sequence ID" value="TWF47817.1"/>
    <property type="molecule type" value="Genomic_DNA"/>
</dbReference>
<reference evidence="12 13" key="1">
    <citation type="submission" date="2019-06" db="EMBL/GenBank/DDBJ databases">
        <title>Sorghum-associated microbial communities from plants grown in Nebraska, USA.</title>
        <authorList>
            <person name="Schachtman D."/>
        </authorList>
    </citation>
    <scope>NUCLEOTIDE SEQUENCE [LARGE SCALE GENOMIC DNA]</scope>
    <source>
        <strain evidence="12 13">1225</strain>
    </source>
</reference>
<feature type="region of interest" description="Disordered" evidence="7">
    <location>
        <begin position="616"/>
        <end position="645"/>
    </location>
</feature>
<dbReference type="InterPro" id="IPR006685">
    <property type="entry name" value="MscS_channel_2nd"/>
</dbReference>
<keyword evidence="3" id="KW-1003">Cell membrane</keyword>
<comment type="similarity">
    <text evidence="2">Belongs to the MscS (TC 1.A.23) family.</text>
</comment>
<feature type="transmembrane region" description="Helical" evidence="8">
    <location>
        <begin position="343"/>
        <end position="365"/>
    </location>
</feature>
<feature type="transmembrane region" description="Helical" evidence="8">
    <location>
        <begin position="399"/>
        <end position="421"/>
    </location>
</feature>
<dbReference type="Pfam" id="PF21088">
    <property type="entry name" value="MS_channel_1st"/>
    <property type="match status" value="1"/>
</dbReference>
<comment type="subcellular location">
    <subcellularLocation>
        <location evidence="1">Cell membrane</location>
        <topology evidence="1">Multi-pass membrane protein</topology>
    </subcellularLocation>
</comment>
<accession>A0A561QBT5</accession>
<evidence type="ECO:0000259" key="10">
    <source>
        <dbReference type="Pfam" id="PF00924"/>
    </source>
</evidence>
<feature type="transmembrane region" description="Helical" evidence="8">
    <location>
        <begin position="136"/>
        <end position="156"/>
    </location>
</feature>
<dbReference type="InterPro" id="IPR011066">
    <property type="entry name" value="MscS_channel_C_sf"/>
</dbReference>
<keyword evidence="13" id="KW-1185">Reference proteome</keyword>
<feature type="chain" id="PRO_5021913504" evidence="9">
    <location>
        <begin position="18"/>
        <end position="645"/>
    </location>
</feature>
<sequence length="645" mass="70487">MKCCLLLLTLAVTPAFAQEPVRTDEPLNVAQFLKLLRDPGVQRWLSDSESHAAETIQPSRSLTNWEAARRAEIENAISAMPRIPAELASTATRVRADALSHGYAPVLPMMAGIALFGMIAEYLVQWRSKGDGALDQILPIGVFAAAMAVILLAIPWPSLGRIVMWSYLSAFVAYRLSATAIGILVKDRSIRRRAELFLAVVLFAIASDFAGRALGVDAPVQDAISYLWSMALLCLAAEAPWATWPARLAIRLALSLCLVFIWLAWCLGLTGIFWLGVYAVVLPPTLRLISHRFAAARPGWQEDDLRRVLLTRGIRALIIAVAVGWLAFSWHADADALIHQNPIVAALLYGMLKSVIILLLADLLWNLARTAIAARLTPSETAEGHGSDPKMMSTRLHTLLPIFKNLLAVVVIVVTALTVLAELGVEIGPLIAGAGIFGVALGFGSQTLVKDVIGGVFYMLDDAFRVGEYIQAKNYKGTVEGFSLRSVRLRHHRGPVFTVPFGELGAVENMSRDWGVVKFRISVRYETDVEKARKLTKKIGADLLKDPELGALFIDPLKMKGIEEFGDYGMILSFGMTLRPSPMQSFIRRRANLLLREAFIENDIAFATPSVQVDGDDRSNNAMAASTSHIQARRSRTSAEGEAGA</sequence>
<feature type="signal peptide" evidence="9">
    <location>
        <begin position="1"/>
        <end position="17"/>
    </location>
</feature>
<evidence type="ECO:0000259" key="11">
    <source>
        <dbReference type="Pfam" id="PF21088"/>
    </source>
</evidence>
<keyword evidence="9" id="KW-0732">Signal</keyword>
<dbReference type="Pfam" id="PF00924">
    <property type="entry name" value="MS_channel_2nd"/>
    <property type="match status" value="1"/>
</dbReference>